<dbReference type="OrthoDB" id="6774823at2759"/>
<gene>
    <name evidence="1" type="ORF">D910_09863</name>
</gene>
<organism evidence="1 2">
    <name type="scientific">Dendroctonus ponderosae</name>
    <name type="common">Mountain pine beetle</name>
    <dbReference type="NCBI Taxonomy" id="77166"/>
    <lineage>
        <taxon>Eukaryota</taxon>
        <taxon>Metazoa</taxon>
        <taxon>Ecdysozoa</taxon>
        <taxon>Arthropoda</taxon>
        <taxon>Hexapoda</taxon>
        <taxon>Insecta</taxon>
        <taxon>Pterygota</taxon>
        <taxon>Neoptera</taxon>
        <taxon>Endopterygota</taxon>
        <taxon>Coleoptera</taxon>
        <taxon>Polyphaga</taxon>
        <taxon>Cucujiformia</taxon>
        <taxon>Curculionidae</taxon>
        <taxon>Scolytinae</taxon>
        <taxon>Dendroctonus</taxon>
    </lineage>
</organism>
<dbReference type="Proteomes" id="UP000030742">
    <property type="component" value="Unassembled WGS sequence"/>
</dbReference>
<name>U4UR62_DENPD</name>
<evidence type="ECO:0000313" key="1">
    <source>
        <dbReference type="EMBL" id="ERL92550.1"/>
    </source>
</evidence>
<dbReference type="AlphaFoldDB" id="U4UR62"/>
<dbReference type="EMBL" id="KB632329">
    <property type="protein sequence ID" value="ERL92550.1"/>
    <property type="molecule type" value="Genomic_DNA"/>
</dbReference>
<accession>U4UR62</accession>
<protein>
    <submittedName>
        <fullName evidence="1">Uncharacterized protein</fullName>
    </submittedName>
</protein>
<proteinExistence type="predicted"/>
<evidence type="ECO:0000313" key="2">
    <source>
        <dbReference type="Proteomes" id="UP000030742"/>
    </source>
</evidence>
<reference evidence="1 2" key="1">
    <citation type="journal article" date="2013" name="Genome Biol.">
        <title>Draft genome of the mountain pine beetle, Dendroctonus ponderosae Hopkins, a major forest pest.</title>
        <authorList>
            <person name="Keeling C.I."/>
            <person name="Yuen M.M."/>
            <person name="Liao N.Y."/>
            <person name="Docking T.R."/>
            <person name="Chan S.K."/>
            <person name="Taylor G.A."/>
            <person name="Palmquist D.L."/>
            <person name="Jackman S.D."/>
            <person name="Nguyen A."/>
            <person name="Li M."/>
            <person name="Henderson H."/>
            <person name="Janes J.K."/>
            <person name="Zhao Y."/>
            <person name="Pandoh P."/>
            <person name="Moore R."/>
            <person name="Sperling F.A."/>
            <person name="Huber D.P."/>
            <person name="Birol I."/>
            <person name="Jones S.J."/>
            <person name="Bohlmann J."/>
        </authorList>
    </citation>
    <scope>NUCLEOTIDE SEQUENCE</scope>
</reference>
<sequence>MCSTWMKTDAAGLKTEKRKAGVTMNDYNHPSSTIYTQSSSYFTNPNMASMPATLSWQHSVGNMDVFDDSCDGLHMPNTTHLPQKGGQN</sequence>